<protein>
    <submittedName>
        <fullName evidence="2">Pecanex-like protein</fullName>
    </submittedName>
</protein>
<keyword evidence="1" id="KW-1185">Reference proteome</keyword>
<proteinExistence type="predicted"/>
<dbReference type="AlphaFoldDB" id="A0A9J2PPK7"/>
<name>A0A9J2PPK7_ASCLU</name>
<organism evidence="1 2">
    <name type="scientific">Ascaris lumbricoides</name>
    <name type="common">Giant roundworm</name>
    <dbReference type="NCBI Taxonomy" id="6252"/>
    <lineage>
        <taxon>Eukaryota</taxon>
        <taxon>Metazoa</taxon>
        <taxon>Ecdysozoa</taxon>
        <taxon>Nematoda</taxon>
        <taxon>Chromadorea</taxon>
        <taxon>Rhabditida</taxon>
        <taxon>Spirurina</taxon>
        <taxon>Ascaridomorpha</taxon>
        <taxon>Ascaridoidea</taxon>
        <taxon>Ascarididae</taxon>
        <taxon>Ascaris</taxon>
    </lineage>
</organism>
<evidence type="ECO:0000313" key="1">
    <source>
        <dbReference type="Proteomes" id="UP000036681"/>
    </source>
</evidence>
<accession>A0A9J2PPK7</accession>
<reference evidence="2" key="1">
    <citation type="submission" date="2023-03" db="UniProtKB">
        <authorList>
            <consortium name="WormBaseParasite"/>
        </authorList>
    </citation>
    <scope>IDENTIFICATION</scope>
</reference>
<dbReference type="Proteomes" id="UP000036681">
    <property type="component" value="Unplaced"/>
</dbReference>
<evidence type="ECO:0000313" key="2">
    <source>
        <dbReference type="WBParaSite" id="ALUE_0001198001-mRNA-1"/>
    </source>
</evidence>
<dbReference type="WBParaSite" id="ALUE_0001198001-mRNA-1">
    <property type="protein sequence ID" value="ALUE_0001198001-mRNA-1"/>
    <property type="gene ID" value="ALUE_0001198001"/>
</dbReference>
<sequence length="195" mass="22308">MTIKRNDHHALKMSDSNAHLQQQYHTIRFGQYLIFTIKPLLTLKQETQVTVMSLEQQLIYSQVFFAQVLISRLARGLLRILIGDATLRQSEYVWSYLTIPCISPKIFVPRNVKEKTRDNTSCDDALVGSLPATIYVARNVFSTLSDHLMQYISAFLSFFFSLSFRPEGHLADTIVLYCCIAYGHRSIKGLLLIVS</sequence>